<name>A0AAE3QRD6_9BACT</name>
<evidence type="ECO:0008006" key="4">
    <source>
        <dbReference type="Google" id="ProtNLM"/>
    </source>
</evidence>
<proteinExistence type="predicted"/>
<evidence type="ECO:0000313" key="3">
    <source>
        <dbReference type="Proteomes" id="UP001241110"/>
    </source>
</evidence>
<feature type="coiled-coil region" evidence="1">
    <location>
        <begin position="19"/>
        <end position="53"/>
    </location>
</feature>
<protein>
    <recommendedName>
        <fullName evidence="4">Molecular chaperone DnaJ</fullName>
    </recommendedName>
</protein>
<gene>
    <name evidence="2" type="ORF">QNI16_16165</name>
</gene>
<comment type="caution">
    <text evidence="2">The sequence shown here is derived from an EMBL/GenBank/DDBJ whole genome shotgun (WGS) entry which is preliminary data.</text>
</comment>
<dbReference type="SUPFAM" id="SSF46565">
    <property type="entry name" value="Chaperone J-domain"/>
    <property type="match status" value="1"/>
</dbReference>
<dbReference type="Gene3D" id="1.10.287.110">
    <property type="entry name" value="DnaJ domain"/>
    <property type="match status" value="1"/>
</dbReference>
<organism evidence="2 3">
    <name type="scientific">Xanthocytophaga flava</name>
    <dbReference type="NCBI Taxonomy" id="3048013"/>
    <lineage>
        <taxon>Bacteria</taxon>
        <taxon>Pseudomonadati</taxon>
        <taxon>Bacteroidota</taxon>
        <taxon>Cytophagia</taxon>
        <taxon>Cytophagales</taxon>
        <taxon>Rhodocytophagaceae</taxon>
        <taxon>Xanthocytophaga</taxon>
    </lineage>
</organism>
<dbReference type="InterPro" id="IPR036869">
    <property type="entry name" value="J_dom_sf"/>
</dbReference>
<feature type="coiled-coil region" evidence="1">
    <location>
        <begin position="164"/>
        <end position="196"/>
    </location>
</feature>
<sequence>MDKENQHIIAIQTKEGKQLSKLQKQFNNYSQKVDRLKQALTSTQTVLEKAQQKVNQLLLPLEKQKIELKIQSLWALDKVHDSGALKKRDNETLAEFIVTQVYPLIADLGYEDLKPLFEKYEGQSFDEYNQQANEETGGMMKEMFANMGIDMDEDADFSDVNTFKEAYERKVEQEAAKEEERKANKKKTAKQIAKEEKIRQEAQNITKTVRSVYMQLVKEFHPDREPDALEKERKTLIMQRITQAYENDDLFELLRLQLEYKQKDHGDFELLPDEQLKYYNKLLKEQIDELEAELYSLQMGDNPFAPSLYSQLCMPPERLDANVKREVNALKKYIKQLKEEVQTLQDPVYVRELLKAFKQEQKRMARNPFSF</sequence>
<dbReference type="EMBL" id="JASJOS010000006">
    <property type="protein sequence ID" value="MDJ1482038.1"/>
    <property type="molecule type" value="Genomic_DNA"/>
</dbReference>
<evidence type="ECO:0000313" key="2">
    <source>
        <dbReference type="EMBL" id="MDJ1482038.1"/>
    </source>
</evidence>
<reference evidence="2" key="1">
    <citation type="submission" date="2023-05" db="EMBL/GenBank/DDBJ databases">
        <authorList>
            <person name="Zhang X."/>
        </authorList>
    </citation>
    <scope>NUCLEOTIDE SEQUENCE</scope>
    <source>
        <strain evidence="2">YF14B1</strain>
    </source>
</reference>
<dbReference type="RefSeq" id="WP_313980631.1">
    <property type="nucleotide sequence ID" value="NZ_JASJOS010000006.1"/>
</dbReference>
<keyword evidence="1" id="KW-0175">Coiled coil</keyword>
<evidence type="ECO:0000256" key="1">
    <source>
        <dbReference type="SAM" id="Coils"/>
    </source>
</evidence>
<feature type="coiled-coil region" evidence="1">
    <location>
        <begin position="273"/>
        <end position="340"/>
    </location>
</feature>
<accession>A0AAE3QRD6</accession>
<dbReference type="AlphaFoldDB" id="A0AAE3QRD6"/>
<dbReference type="Proteomes" id="UP001241110">
    <property type="component" value="Unassembled WGS sequence"/>
</dbReference>